<keyword evidence="1" id="KW-0472">Membrane</keyword>
<gene>
    <name evidence="3" type="ORF">BTN50_1912</name>
</gene>
<keyword evidence="1" id="KW-1133">Transmembrane helix</keyword>
<sequence length="55" mass="6296">MVKCVFSMPLRGLQGFINSVFKLAQLLASYLHYSCISKRVKMINVTFKRKNKGSI</sequence>
<dbReference type="InterPro" id="IPR025668">
    <property type="entry name" value="Tnp_DDE_dom"/>
</dbReference>
<evidence type="ECO:0000256" key="1">
    <source>
        <dbReference type="SAM" id="Phobius"/>
    </source>
</evidence>
<proteinExistence type="predicted"/>
<keyword evidence="4" id="KW-1185">Reference proteome</keyword>
<dbReference type="Proteomes" id="UP000218160">
    <property type="component" value="Chromosome 2"/>
</dbReference>
<dbReference type="Pfam" id="PF13737">
    <property type="entry name" value="DDE_Tnp_1_5"/>
    <property type="match status" value="1"/>
</dbReference>
<dbReference type="EMBL" id="CP020663">
    <property type="protein sequence ID" value="ATF10328.1"/>
    <property type="molecule type" value="Genomic_DNA"/>
</dbReference>
<feature type="domain" description="Transposase DDE" evidence="2">
    <location>
        <begin position="1"/>
        <end position="52"/>
    </location>
</feature>
<evidence type="ECO:0000313" key="4">
    <source>
        <dbReference type="Proteomes" id="UP000218160"/>
    </source>
</evidence>
<organism evidence="3 4">
    <name type="scientific">Candidatus Enterovibrio altilux</name>
    <dbReference type="NCBI Taxonomy" id="1927128"/>
    <lineage>
        <taxon>Bacteria</taxon>
        <taxon>Pseudomonadati</taxon>
        <taxon>Pseudomonadota</taxon>
        <taxon>Gammaproteobacteria</taxon>
        <taxon>Vibrionales</taxon>
        <taxon>Vibrionaceae</taxon>
        <taxon>Enterovibrio</taxon>
    </lineage>
</organism>
<evidence type="ECO:0000313" key="3">
    <source>
        <dbReference type="EMBL" id="ATF10328.1"/>
    </source>
</evidence>
<reference evidence="4" key="1">
    <citation type="submission" date="2017-04" db="EMBL/GenBank/DDBJ databases">
        <title>Genome evolution of the luminous symbionts of deep sea anglerfish.</title>
        <authorList>
            <person name="Hendry T.A."/>
        </authorList>
    </citation>
    <scope>NUCLEOTIDE SEQUENCE [LARGE SCALE GENOMIC DNA]</scope>
</reference>
<dbReference type="AlphaFoldDB" id="A0A291BBD4"/>
<name>A0A291BBD4_9GAMM</name>
<dbReference type="KEGG" id="elux:BTN50_1912"/>
<evidence type="ECO:0000259" key="2">
    <source>
        <dbReference type="Pfam" id="PF13737"/>
    </source>
</evidence>
<accession>A0A291BBD4</accession>
<keyword evidence="1" id="KW-0812">Transmembrane</keyword>
<protein>
    <submittedName>
        <fullName evidence="3">Mobile element protein</fullName>
    </submittedName>
</protein>
<feature type="transmembrane region" description="Helical" evidence="1">
    <location>
        <begin position="12"/>
        <end position="33"/>
    </location>
</feature>